<dbReference type="STRING" id="403677.D0MRR4"/>
<dbReference type="AlphaFoldDB" id="D0MRR4"/>
<keyword evidence="1" id="KW-0175">Coiled coil</keyword>
<dbReference type="GeneID" id="9472681"/>
<feature type="compositionally biased region" description="Basic residues" evidence="2">
    <location>
        <begin position="538"/>
        <end position="548"/>
    </location>
</feature>
<dbReference type="Proteomes" id="UP000006643">
    <property type="component" value="Unassembled WGS sequence"/>
</dbReference>
<dbReference type="RefSeq" id="XP_002909369.1">
    <property type="nucleotide sequence ID" value="XM_002909323.1"/>
</dbReference>
<organism evidence="3 4">
    <name type="scientific">Phytophthora infestans (strain T30-4)</name>
    <name type="common">Potato late blight agent</name>
    <dbReference type="NCBI Taxonomy" id="403677"/>
    <lineage>
        <taxon>Eukaryota</taxon>
        <taxon>Sar</taxon>
        <taxon>Stramenopiles</taxon>
        <taxon>Oomycota</taxon>
        <taxon>Peronosporomycetes</taxon>
        <taxon>Peronosporales</taxon>
        <taxon>Peronosporaceae</taxon>
        <taxon>Phytophthora</taxon>
    </lineage>
</organism>
<feature type="coiled-coil region" evidence="1">
    <location>
        <begin position="619"/>
        <end position="646"/>
    </location>
</feature>
<dbReference type="HOGENOM" id="CLU_010683_0_0_1"/>
<name>D0MRR4_PHYIT</name>
<dbReference type="eggNOG" id="ENOG502RAC7">
    <property type="taxonomic scope" value="Eukaryota"/>
</dbReference>
<dbReference type="OrthoDB" id="62280at2759"/>
<sequence>MAFLEDEDDMRAFEATLNFFSRRQRRLGVPMGVHLTVGMPKSWRRRSCRRAQGGLADLTIRWSIPPQPQANPNRVRNELRFELAYLREKASQLEHELNTLQLNTKVNRICDGEAKQDDMTQLSTDSSPQLLGAWKGIAGRQRQRREGAERENARLRIIVERQRKVAIDLSELLRKRTAECAHASDPYISERRLSRVIDFHGDIGEFQELFQDLEDAYHEADEVLQANGLATMAIPTHDVHIREGVGGKYIEFFANKALPFPLQQTSEAAWDDFKGVDKHWGNGGLYEKATKNLDQPYTVLEDFTKSNNSKADMQLKQIVRRYVEPDRDIIVFVSKVSPIEIKNKAIAGLTYHLRGYVVTKKSRVGHDLSLLQFCSRISIDKKPGVSYDPNHIRALTRFLIGNTVGNIRCYHERIENALVDQALTKQLIPTKTTGMELVGGEDDMRAFEATLSFVEEYASDAFTSMELPNLSVTSDVSSSFSFRLENQIPPADVVPSSSSSPTSSIGTIDTSTMTLTNSTDQLSMGVSNEALVPTQTSKPRKSTRKRKSQANPNRARNELRFELAFLREKVTQLQQELQSLQPTQENLICDGDSTTLATRPNGVRARPSSQVLCAWKGVADRQLRRREDSERENARLRLNVEHQRKVAIDLTKLLRKRMAECAEAQDPSVKENRFTRVLDYHGDLAEFQELFPILEETYHGLDTVLEETGLATMDIPTEDVNIREGVGGKYVEFFANKVLPFGLSDTTEAAWDHFKGIDKHCGNGELYEKAAMNLDQPFTIIEDFTKEVYSNNSRADMEMKQIVRRYVEPDRDVIIFVCRGQPIEIKHKAIAGLTYHLRSYVVAKRAPASTADHDLSLLQFCSRISIDKEPGVVYDPVHVRALTSAGSDRASSSSGGTSAGGSTRVSGASGGMRVSSLPRRGPGLSAMETEITGGEELDISSNCGSGTGSEDMEGGEETVAAGSDASADDTEASDRASVDETVHVEVSLGWHSDWAAWQAYFTQYCDRTMQVLSVKETMSRNCTSVQD</sequence>
<gene>
    <name evidence="3" type="ORF">PITG_00809</name>
</gene>
<evidence type="ECO:0000313" key="4">
    <source>
        <dbReference type="Proteomes" id="UP000006643"/>
    </source>
</evidence>
<feature type="compositionally biased region" description="Low complexity" evidence="2">
    <location>
        <begin position="493"/>
        <end position="512"/>
    </location>
</feature>
<feature type="region of interest" description="Disordered" evidence="2">
    <location>
        <begin position="884"/>
        <end position="977"/>
    </location>
</feature>
<evidence type="ECO:0000256" key="2">
    <source>
        <dbReference type="SAM" id="MobiDB-lite"/>
    </source>
</evidence>
<evidence type="ECO:0000313" key="3">
    <source>
        <dbReference type="EMBL" id="EEY58183.1"/>
    </source>
</evidence>
<feature type="compositionally biased region" description="Polar residues" evidence="2">
    <location>
        <begin position="513"/>
        <end position="526"/>
    </location>
</feature>
<dbReference type="PANTHER" id="PTHR35796:SF3">
    <property type="entry name" value="BHLH DOMAIN-CONTAINING PROTEIN"/>
    <property type="match status" value="1"/>
</dbReference>
<dbReference type="InParanoid" id="D0MRR4"/>
<keyword evidence="4" id="KW-1185">Reference proteome</keyword>
<dbReference type="PANTHER" id="PTHR35796">
    <property type="entry name" value="HYPOTHETICAL CYTOSOLIC PROTEIN"/>
    <property type="match status" value="1"/>
</dbReference>
<protein>
    <submittedName>
        <fullName evidence="3">M96 mating-specific protein family</fullName>
    </submittedName>
</protein>
<dbReference type="VEuPathDB" id="FungiDB:PITG_00809"/>
<reference evidence="4" key="1">
    <citation type="journal article" date="2009" name="Nature">
        <title>Genome sequence and analysis of the Irish potato famine pathogen Phytophthora infestans.</title>
        <authorList>
            <consortium name="The Broad Institute Genome Sequencing Platform"/>
            <person name="Haas B.J."/>
            <person name="Kamoun S."/>
            <person name="Zody M.C."/>
            <person name="Jiang R.H."/>
            <person name="Handsaker R.E."/>
            <person name="Cano L.M."/>
            <person name="Grabherr M."/>
            <person name="Kodira C.D."/>
            <person name="Raffaele S."/>
            <person name="Torto-Alalibo T."/>
            <person name="Bozkurt T.O."/>
            <person name="Ah-Fong A.M."/>
            <person name="Alvarado L."/>
            <person name="Anderson V.L."/>
            <person name="Armstrong M.R."/>
            <person name="Avrova A."/>
            <person name="Baxter L."/>
            <person name="Beynon J."/>
            <person name="Boevink P.C."/>
            <person name="Bollmann S.R."/>
            <person name="Bos J.I."/>
            <person name="Bulone V."/>
            <person name="Cai G."/>
            <person name="Cakir C."/>
            <person name="Carrington J.C."/>
            <person name="Chawner M."/>
            <person name="Conti L."/>
            <person name="Costanzo S."/>
            <person name="Ewan R."/>
            <person name="Fahlgren N."/>
            <person name="Fischbach M.A."/>
            <person name="Fugelstad J."/>
            <person name="Gilroy E.M."/>
            <person name="Gnerre S."/>
            <person name="Green P.J."/>
            <person name="Grenville-Briggs L.J."/>
            <person name="Griffith J."/>
            <person name="Grunwald N.J."/>
            <person name="Horn K."/>
            <person name="Horner N.R."/>
            <person name="Hu C.H."/>
            <person name="Huitema E."/>
            <person name="Jeong D.H."/>
            <person name="Jones A.M."/>
            <person name="Jones J.D."/>
            <person name="Jones R.W."/>
            <person name="Karlsson E.K."/>
            <person name="Kunjeti S.G."/>
            <person name="Lamour K."/>
            <person name="Liu Z."/>
            <person name="Ma L."/>
            <person name="Maclean D."/>
            <person name="Chibucos M.C."/>
            <person name="McDonald H."/>
            <person name="McWalters J."/>
            <person name="Meijer H.J."/>
            <person name="Morgan W."/>
            <person name="Morris P.F."/>
            <person name="Munro C.A."/>
            <person name="O'Neill K."/>
            <person name="Ospina-Giraldo M."/>
            <person name="Pinzon A."/>
            <person name="Pritchard L."/>
            <person name="Ramsahoye B."/>
            <person name="Ren Q."/>
            <person name="Restrepo S."/>
            <person name="Roy S."/>
            <person name="Sadanandom A."/>
            <person name="Savidor A."/>
            <person name="Schornack S."/>
            <person name="Schwartz D.C."/>
            <person name="Schumann U.D."/>
            <person name="Schwessinger B."/>
            <person name="Seyer L."/>
            <person name="Sharpe T."/>
            <person name="Silvar C."/>
            <person name="Song J."/>
            <person name="Studholme D.J."/>
            <person name="Sykes S."/>
            <person name="Thines M."/>
            <person name="van de Vondervoort P.J."/>
            <person name="Phuntumart V."/>
            <person name="Wawra S."/>
            <person name="Weide R."/>
            <person name="Win J."/>
            <person name="Young C."/>
            <person name="Zhou S."/>
            <person name="Fry W."/>
            <person name="Meyers B.C."/>
            <person name="van West P."/>
            <person name="Ristaino J."/>
            <person name="Govers F."/>
            <person name="Birch P.R."/>
            <person name="Whisson S.C."/>
            <person name="Judelson H.S."/>
            <person name="Nusbaum C."/>
        </authorList>
    </citation>
    <scope>NUCLEOTIDE SEQUENCE [LARGE SCALE GENOMIC DNA]</scope>
    <source>
        <strain evidence="4">T30-4</strain>
    </source>
</reference>
<dbReference type="EMBL" id="DS028118">
    <property type="protein sequence ID" value="EEY58183.1"/>
    <property type="molecule type" value="Genomic_DNA"/>
</dbReference>
<accession>D0MRR4</accession>
<feature type="compositionally biased region" description="Low complexity" evidence="2">
    <location>
        <begin position="884"/>
        <end position="907"/>
    </location>
</feature>
<evidence type="ECO:0000256" key="1">
    <source>
        <dbReference type="SAM" id="Coils"/>
    </source>
</evidence>
<dbReference type="OMA" id="RADMQMK"/>
<feature type="region of interest" description="Disordered" evidence="2">
    <location>
        <begin position="490"/>
        <end position="556"/>
    </location>
</feature>
<dbReference type="KEGG" id="pif:PITG_00809"/>
<proteinExistence type="predicted"/>
<feature type="coiled-coil region" evidence="1">
    <location>
        <begin position="76"/>
        <end position="103"/>
    </location>
</feature>